<feature type="domain" description="Lon proteolytic" evidence="3">
    <location>
        <begin position="223"/>
        <end position="322"/>
    </location>
</feature>
<dbReference type="PROSITE" id="PS50106">
    <property type="entry name" value="PDZ"/>
    <property type="match status" value="1"/>
</dbReference>
<comment type="similarity">
    <text evidence="1">Belongs to the peptidase S16 family.</text>
</comment>
<protein>
    <recommendedName>
        <fullName evidence="1">endopeptidase La</fullName>
        <ecNumber evidence="1">3.4.21.53</ecNumber>
    </recommendedName>
</protein>
<dbReference type="InterPro" id="IPR001478">
    <property type="entry name" value="PDZ"/>
</dbReference>
<dbReference type="GO" id="GO:0004252">
    <property type="term" value="F:serine-type endopeptidase activity"/>
    <property type="evidence" value="ECO:0007669"/>
    <property type="project" value="UniProtKB-UniRule"/>
</dbReference>
<evidence type="ECO:0000313" key="4">
    <source>
        <dbReference type="EMBL" id="NKE09199.1"/>
    </source>
</evidence>
<comment type="catalytic activity">
    <reaction evidence="1">
        <text>Hydrolysis of proteins in presence of ATP.</text>
        <dbReference type="EC" id="3.4.21.53"/>
    </reaction>
</comment>
<keyword evidence="1" id="KW-0645">Protease</keyword>
<dbReference type="SUPFAM" id="SSF54211">
    <property type="entry name" value="Ribosomal protein S5 domain 2-like"/>
    <property type="match status" value="1"/>
</dbReference>
<dbReference type="PROSITE" id="PS51786">
    <property type="entry name" value="LON_PROTEOLYTIC"/>
    <property type="match status" value="1"/>
</dbReference>
<keyword evidence="1" id="KW-0720">Serine protease</keyword>
<keyword evidence="1" id="KW-0378">Hydrolase</keyword>
<dbReference type="Pfam" id="PF13180">
    <property type="entry name" value="PDZ_2"/>
    <property type="match status" value="1"/>
</dbReference>
<dbReference type="GO" id="GO:0005524">
    <property type="term" value="F:ATP binding"/>
    <property type="evidence" value="ECO:0007669"/>
    <property type="project" value="InterPro"/>
</dbReference>
<dbReference type="Proteomes" id="UP000521379">
    <property type="component" value="Unassembled WGS sequence"/>
</dbReference>
<dbReference type="InterPro" id="IPR008269">
    <property type="entry name" value="Lon_proteolytic"/>
</dbReference>
<dbReference type="Gene3D" id="3.30.230.10">
    <property type="match status" value="1"/>
</dbReference>
<dbReference type="Pfam" id="PF05362">
    <property type="entry name" value="Lon_C"/>
    <property type="match status" value="1"/>
</dbReference>
<dbReference type="PANTHER" id="PTHR10046">
    <property type="entry name" value="ATP DEPENDENT LON PROTEASE FAMILY MEMBER"/>
    <property type="match status" value="1"/>
</dbReference>
<comment type="caution">
    <text evidence="4">The sequence shown here is derived from an EMBL/GenBank/DDBJ whole genome shotgun (WGS) entry which is preliminary data.</text>
</comment>
<name>A0A846TQW0_9MICC</name>
<evidence type="ECO:0000259" key="3">
    <source>
        <dbReference type="PROSITE" id="PS51786"/>
    </source>
</evidence>
<accession>A0A846TQW0</accession>
<organism evidence="4 5">
    <name type="scientific">Kocuria subflava</name>
    <dbReference type="NCBI Taxonomy" id="1736139"/>
    <lineage>
        <taxon>Bacteria</taxon>
        <taxon>Bacillati</taxon>
        <taxon>Actinomycetota</taxon>
        <taxon>Actinomycetes</taxon>
        <taxon>Micrococcales</taxon>
        <taxon>Micrococcaceae</taxon>
        <taxon>Kocuria</taxon>
    </lineage>
</organism>
<dbReference type="GO" id="GO:0030163">
    <property type="term" value="P:protein catabolic process"/>
    <property type="evidence" value="ECO:0007669"/>
    <property type="project" value="InterPro"/>
</dbReference>
<evidence type="ECO:0000259" key="2">
    <source>
        <dbReference type="PROSITE" id="PS50106"/>
    </source>
</evidence>
<dbReference type="GO" id="GO:0006508">
    <property type="term" value="P:proteolysis"/>
    <property type="evidence" value="ECO:0007669"/>
    <property type="project" value="UniProtKB-KW"/>
</dbReference>
<feature type="active site" evidence="1">
    <location>
        <position position="229"/>
    </location>
</feature>
<dbReference type="EC" id="3.4.21.53" evidence="1"/>
<evidence type="ECO:0000256" key="1">
    <source>
        <dbReference type="PROSITE-ProRule" id="PRU01122"/>
    </source>
</evidence>
<dbReference type="SUPFAM" id="SSF50156">
    <property type="entry name" value="PDZ domain-like"/>
    <property type="match status" value="1"/>
</dbReference>
<feature type="domain" description="PDZ" evidence="2">
    <location>
        <begin position="123"/>
        <end position="166"/>
    </location>
</feature>
<dbReference type="InterPro" id="IPR014721">
    <property type="entry name" value="Ribsml_uS5_D2-typ_fold_subgr"/>
</dbReference>
<feature type="active site" evidence="1">
    <location>
        <position position="274"/>
    </location>
</feature>
<dbReference type="InterPro" id="IPR027065">
    <property type="entry name" value="Lon_Prtase"/>
</dbReference>
<gene>
    <name evidence="4" type="ORF">GTW58_04435</name>
</gene>
<sequence length="338" mass="35016">MIATGLLLIAAAWSPTPYVLERPGPSFDTTGEIDGKQVMTLEGVETFSTDTQLDFTTVYVVGGPGSSPRILDTMYSWLSSTQAVLPQEVMYPPTATREEITNSGTAAMDSSQDLAVASALEHLGEDYTTTLTVHDVVPGAPADGILQAGDVLVSVDGQPIASLDGLRETLNNDFDASVTVGVQRDGDQQELTVGTVEVDGNQQLGVYLEREFDFPFQVNFALENVGGPSAGMMLSLGVIDELTPGSLGGDRHIAGTGTIDVGGDVGPIGGIRQKMVGAQDTGADLFLAPVENCPELVGHVPDGMTVVAVDTLDDSVNALEAVAAGEDPASLPTCTSGS</sequence>
<dbReference type="AlphaFoldDB" id="A0A846TQW0"/>
<reference evidence="4 5" key="1">
    <citation type="submission" date="2020-02" db="EMBL/GenBank/DDBJ databases">
        <authorList>
            <person name="Sun Q."/>
        </authorList>
    </citation>
    <scope>NUCLEOTIDE SEQUENCE [LARGE SCALE GENOMIC DNA]</scope>
    <source>
        <strain evidence="4 5">YIM 13062</strain>
    </source>
</reference>
<keyword evidence="5" id="KW-1185">Reference proteome</keyword>
<dbReference type="InterPro" id="IPR020568">
    <property type="entry name" value="Ribosomal_Su5_D2-typ_SF"/>
</dbReference>
<dbReference type="EMBL" id="JAAVUN010000006">
    <property type="protein sequence ID" value="NKE09199.1"/>
    <property type="molecule type" value="Genomic_DNA"/>
</dbReference>
<evidence type="ECO:0000313" key="5">
    <source>
        <dbReference type="Proteomes" id="UP000521379"/>
    </source>
</evidence>
<dbReference type="GO" id="GO:0004176">
    <property type="term" value="F:ATP-dependent peptidase activity"/>
    <property type="evidence" value="ECO:0007669"/>
    <property type="project" value="UniProtKB-UniRule"/>
</dbReference>
<dbReference type="InterPro" id="IPR036034">
    <property type="entry name" value="PDZ_sf"/>
</dbReference>
<proteinExistence type="inferred from homology"/>
<dbReference type="Gene3D" id="2.30.42.10">
    <property type="match status" value="1"/>
</dbReference>